<evidence type="ECO:0000313" key="3">
    <source>
        <dbReference type="Proteomes" id="UP000198104"/>
    </source>
</evidence>
<dbReference type="Proteomes" id="UP000198104">
    <property type="component" value="Unassembled WGS sequence"/>
</dbReference>
<evidence type="ECO:0000313" key="2">
    <source>
        <dbReference type="EMBL" id="OWS71465.1"/>
    </source>
</evidence>
<accession>A0A254PY46</accession>
<dbReference type="EMBL" id="NGUO01000010">
    <property type="protein sequence ID" value="OWS71465.1"/>
    <property type="molecule type" value="Genomic_DNA"/>
</dbReference>
<evidence type="ECO:0000256" key="1">
    <source>
        <dbReference type="SAM" id="Phobius"/>
    </source>
</evidence>
<sequence>MKLVLSKLNGWQRIFVAFIIFIYLPISAIFMSDKPYITGLTEKQFLELMPTDILLEMKAGKAFYMDKDNKKPWDEYVEPNKFVMIDYDFAYSWRYTLAIDKKVDPTKAVAMGEQLGKALYDDYSKKLLMARLKNVAMLIGFAVAIYAFGWTLGWIYKGFKKPI</sequence>
<keyword evidence="1" id="KW-0812">Transmembrane</keyword>
<feature type="transmembrane region" description="Helical" evidence="1">
    <location>
        <begin position="135"/>
        <end position="156"/>
    </location>
</feature>
<comment type="caution">
    <text evidence="2">The sequence shown here is derived from an EMBL/GenBank/DDBJ whole genome shotgun (WGS) entry which is preliminary data.</text>
</comment>
<dbReference type="RefSeq" id="WP_088527582.1">
    <property type="nucleotide sequence ID" value="NZ_NGUO01000010.1"/>
</dbReference>
<reference evidence="2 3" key="1">
    <citation type="submission" date="2017-05" db="EMBL/GenBank/DDBJ databases">
        <title>Polynucleobacter sp. MWH-K35W1 isolated from the permanently anoxic monimolimnion of a meromictic lake.</title>
        <authorList>
            <person name="Hahn M.W."/>
        </authorList>
    </citation>
    <scope>NUCLEOTIDE SEQUENCE [LARGE SCALE GENOMIC DNA]</scope>
    <source>
        <strain evidence="2 3">MWH-K35W1</strain>
    </source>
</reference>
<feature type="transmembrane region" description="Helical" evidence="1">
    <location>
        <begin position="12"/>
        <end position="31"/>
    </location>
</feature>
<protein>
    <submittedName>
        <fullName evidence="2">Uncharacterized protein</fullName>
    </submittedName>
</protein>
<dbReference type="AlphaFoldDB" id="A0A254PY46"/>
<keyword evidence="1" id="KW-0472">Membrane</keyword>
<gene>
    <name evidence="2" type="ORF">CBI30_06915</name>
</gene>
<keyword evidence="1" id="KW-1133">Transmembrane helix</keyword>
<proteinExistence type="predicted"/>
<organism evidence="2 3">
    <name type="scientific">Polynucleobacter aenigmaticus</name>
    <dbReference type="NCBI Taxonomy" id="1743164"/>
    <lineage>
        <taxon>Bacteria</taxon>
        <taxon>Pseudomonadati</taxon>
        <taxon>Pseudomonadota</taxon>
        <taxon>Betaproteobacteria</taxon>
        <taxon>Burkholderiales</taxon>
        <taxon>Burkholderiaceae</taxon>
        <taxon>Polynucleobacter</taxon>
    </lineage>
</organism>
<keyword evidence="3" id="KW-1185">Reference proteome</keyword>
<name>A0A254PY46_9BURK</name>